<dbReference type="AlphaFoldDB" id="A0A1L1PQA5"/>
<dbReference type="Proteomes" id="UP000028878">
    <property type="component" value="Unassembled WGS sequence"/>
</dbReference>
<dbReference type="EMBL" id="CCAE010000058">
    <property type="protein sequence ID" value="CDN89933.1"/>
    <property type="molecule type" value="Genomic_DNA"/>
</dbReference>
<protein>
    <recommendedName>
        <fullName evidence="3">Tir chaperone family protein</fullName>
    </recommendedName>
</protein>
<evidence type="ECO:0000313" key="2">
    <source>
        <dbReference type="Proteomes" id="UP000028878"/>
    </source>
</evidence>
<gene>
    <name evidence="1" type="ORF">BN948_04373</name>
</gene>
<name>A0A1L1PQA5_HYDIT</name>
<evidence type="ECO:0000313" key="1">
    <source>
        <dbReference type="EMBL" id="CDN89933.1"/>
    </source>
</evidence>
<organism evidence="1 2">
    <name type="scientific">Hydrogenophaga intermedia</name>
    <dbReference type="NCBI Taxonomy" id="65786"/>
    <lineage>
        <taxon>Bacteria</taxon>
        <taxon>Pseudomonadati</taxon>
        <taxon>Pseudomonadota</taxon>
        <taxon>Betaproteobacteria</taxon>
        <taxon>Burkholderiales</taxon>
        <taxon>Comamonadaceae</taxon>
        <taxon>Hydrogenophaga</taxon>
    </lineage>
</organism>
<proteinExistence type="predicted"/>
<keyword evidence="2" id="KW-1185">Reference proteome</keyword>
<evidence type="ECO:0008006" key="3">
    <source>
        <dbReference type="Google" id="ProtNLM"/>
    </source>
</evidence>
<accession>A0A1L1PQA5</accession>
<reference evidence="2" key="1">
    <citation type="submission" date="2014-11" db="EMBL/GenBank/DDBJ databases">
        <title>Draft genome sequence of Hydrogenophaga intermedia S1.</title>
        <authorList>
            <person name="Gan H.M."/>
            <person name="Chew T.H."/>
            <person name="Stolz A."/>
        </authorList>
    </citation>
    <scope>NUCLEOTIDE SEQUENCE [LARGE SCALE GENOMIC DNA]</scope>
    <source>
        <strain evidence="2">S1</strain>
    </source>
</reference>
<sequence>MRELHHHLDQYLASLGLALAQSGDHDSLVFHTRDDVWMGASHMADGRLRLFACPGHASADWLQDLREDSLAERSDFVRDPFDQLERDVVVRWWSGAVEWSVAVERLSGAVTLSLLMADGPRQPDDWARCLERFEQQFEVWRDRLQDEAPPLAQDAAHFTRLLSAGHLLPA</sequence>
<dbReference type="RefSeq" id="WP_009520620.1">
    <property type="nucleotide sequence ID" value="NZ_CCAE010000058.1"/>
</dbReference>